<evidence type="ECO:0000256" key="1">
    <source>
        <dbReference type="PROSITE-ProRule" id="PRU00024"/>
    </source>
</evidence>
<dbReference type="PANTHER" id="PTHR25462:SF296">
    <property type="entry name" value="MEIOTIC P26, ISOFORM F"/>
    <property type="match status" value="1"/>
</dbReference>
<dbReference type="SUPFAM" id="SSF101898">
    <property type="entry name" value="NHL repeat"/>
    <property type="match status" value="1"/>
</dbReference>
<keyword evidence="2" id="KW-0175">Coiled coil</keyword>
<dbReference type="GO" id="GO:0061630">
    <property type="term" value="F:ubiquitin protein ligase activity"/>
    <property type="evidence" value="ECO:0007669"/>
    <property type="project" value="TreeGrafter"/>
</dbReference>
<proteinExistence type="predicted"/>
<evidence type="ECO:0000313" key="4">
    <source>
        <dbReference type="EMBL" id="VDI65239.1"/>
    </source>
</evidence>
<dbReference type="SUPFAM" id="SSF57845">
    <property type="entry name" value="B-box zinc-binding domain"/>
    <property type="match status" value="1"/>
</dbReference>
<comment type="caution">
    <text evidence="4">The sequence shown here is derived from an EMBL/GenBank/DDBJ whole genome shotgun (WGS) entry which is preliminary data.</text>
</comment>
<organism evidence="4 5">
    <name type="scientific">Mytilus galloprovincialis</name>
    <name type="common">Mediterranean mussel</name>
    <dbReference type="NCBI Taxonomy" id="29158"/>
    <lineage>
        <taxon>Eukaryota</taxon>
        <taxon>Metazoa</taxon>
        <taxon>Spiralia</taxon>
        <taxon>Lophotrochozoa</taxon>
        <taxon>Mollusca</taxon>
        <taxon>Bivalvia</taxon>
        <taxon>Autobranchia</taxon>
        <taxon>Pteriomorphia</taxon>
        <taxon>Mytilida</taxon>
        <taxon>Mytiloidea</taxon>
        <taxon>Mytilidae</taxon>
        <taxon>Mytilinae</taxon>
        <taxon>Mytilus</taxon>
    </lineage>
</organism>
<dbReference type="Proteomes" id="UP000596742">
    <property type="component" value="Unassembled WGS sequence"/>
</dbReference>
<accession>A0A8B6GJT1</accession>
<dbReference type="EMBL" id="UYJE01008592">
    <property type="protein sequence ID" value="VDI65239.1"/>
    <property type="molecule type" value="Genomic_DNA"/>
</dbReference>
<feature type="coiled-coil region" evidence="2">
    <location>
        <begin position="36"/>
        <end position="88"/>
    </location>
</feature>
<keyword evidence="5" id="KW-1185">Reference proteome</keyword>
<reference evidence="4" key="1">
    <citation type="submission" date="2018-11" db="EMBL/GenBank/DDBJ databases">
        <authorList>
            <person name="Alioto T."/>
            <person name="Alioto T."/>
        </authorList>
    </citation>
    <scope>NUCLEOTIDE SEQUENCE</scope>
</reference>
<evidence type="ECO:0000256" key="2">
    <source>
        <dbReference type="SAM" id="Coils"/>
    </source>
</evidence>
<keyword evidence="1" id="KW-0863">Zinc-finger</keyword>
<dbReference type="InterPro" id="IPR000315">
    <property type="entry name" value="Znf_B-box"/>
</dbReference>
<dbReference type="AlphaFoldDB" id="A0A8B6GJT1"/>
<protein>
    <recommendedName>
        <fullName evidence="3">B box-type domain-containing protein</fullName>
    </recommendedName>
</protein>
<keyword evidence="1" id="KW-0862">Zinc</keyword>
<dbReference type="InterPro" id="IPR047153">
    <property type="entry name" value="TRIM45/56/19-like"/>
</dbReference>
<dbReference type="Pfam" id="PF00643">
    <property type="entry name" value="zf-B_box"/>
    <property type="match status" value="1"/>
</dbReference>
<dbReference type="Gene3D" id="3.30.160.60">
    <property type="entry name" value="Classic Zinc Finger"/>
    <property type="match status" value="1"/>
</dbReference>
<dbReference type="PANTHER" id="PTHR25462">
    <property type="entry name" value="BONUS, ISOFORM C-RELATED"/>
    <property type="match status" value="1"/>
</dbReference>
<dbReference type="InterPro" id="IPR011042">
    <property type="entry name" value="6-blade_b-propeller_TolB-like"/>
</dbReference>
<sequence length="485" mass="55777">MPCTIHSNQICCAFCTDCDQPVCMDCLIISHKKHEYRKLNEVYDTAISEMKDLQNKLESCYQLFVDENENLEKLLIDGEKNYKEIKDKILLTEKEIKETVSKYAKELLENLESKWKPTQIKIITELFTTQKTKEDLVARKERLKKTLQSHQASEIFSSRKKLDKTLPEKSGETIKCDILKTKFLSGNIFEKQNRRSTIFGDLYAVPDLELVGSYQSDFQYVETIQNFNSNTAFIAGCFESKLQKVTFEENNVKVEEDYNIYVCNLAKLKNDEILLSTGESELQVYSIDKQFKPFKSFSPFKSVSVHVSKTNEIFVGLTECYPVTYPAKEDSVRKVVILNTDGDIQHTYEYDKESKRLFSNPHRIITLNDTIYIIDSQKKKNEGRVMGLDYGGKLIWTYNGCGIKFYPYDISATSSGMILVLDEDNHAIHVLNYAGEVIVCKVVKSLGIELPISIDIDKNGMLWIGCNTWKIDKKAKAKIFCVQLV</sequence>
<dbReference type="OrthoDB" id="6151270at2759"/>
<keyword evidence="1" id="KW-0479">Metal-binding</keyword>
<name>A0A8B6GJT1_MYTGA</name>
<dbReference type="Gene3D" id="2.120.10.30">
    <property type="entry name" value="TolB, C-terminal domain"/>
    <property type="match status" value="1"/>
</dbReference>
<evidence type="ECO:0000259" key="3">
    <source>
        <dbReference type="PROSITE" id="PS50119"/>
    </source>
</evidence>
<dbReference type="GO" id="GO:0008270">
    <property type="term" value="F:zinc ion binding"/>
    <property type="evidence" value="ECO:0007669"/>
    <property type="project" value="UniProtKB-KW"/>
</dbReference>
<dbReference type="PROSITE" id="PS50119">
    <property type="entry name" value="ZF_BBOX"/>
    <property type="match status" value="1"/>
</dbReference>
<gene>
    <name evidence="4" type="ORF">MGAL_10B023449</name>
</gene>
<evidence type="ECO:0000313" key="5">
    <source>
        <dbReference type="Proteomes" id="UP000596742"/>
    </source>
</evidence>
<feature type="domain" description="B box-type" evidence="3">
    <location>
        <begin position="1"/>
        <end position="39"/>
    </location>
</feature>